<dbReference type="GO" id="GO:0016747">
    <property type="term" value="F:acyltransferase activity, transferring groups other than amino-acyl groups"/>
    <property type="evidence" value="ECO:0007669"/>
    <property type="project" value="InterPro"/>
</dbReference>
<dbReference type="GO" id="GO:0009103">
    <property type="term" value="P:lipopolysaccharide biosynthetic process"/>
    <property type="evidence" value="ECO:0007669"/>
    <property type="project" value="TreeGrafter"/>
</dbReference>
<dbReference type="PANTHER" id="PTHR23028">
    <property type="entry name" value="ACETYLTRANSFERASE"/>
    <property type="match status" value="1"/>
</dbReference>
<feature type="domain" description="Acyltransferase 3" evidence="2">
    <location>
        <begin position="1"/>
        <end position="323"/>
    </location>
</feature>
<dbReference type="AlphaFoldDB" id="A0A917G4C5"/>
<dbReference type="PANTHER" id="PTHR23028:SF53">
    <property type="entry name" value="ACYL_TRANSF_3 DOMAIN-CONTAINING PROTEIN"/>
    <property type="match status" value="1"/>
</dbReference>
<evidence type="ECO:0000313" key="5">
    <source>
        <dbReference type="Proteomes" id="UP000654257"/>
    </source>
</evidence>
<keyword evidence="4" id="KW-0012">Acyltransferase</keyword>
<keyword evidence="1" id="KW-1133">Transmembrane helix</keyword>
<dbReference type="InterPro" id="IPR043968">
    <property type="entry name" value="SGNH"/>
</dbReference>
<feature type="transmembrane region" description="Helical" evidence="1">
    <location>
        <begin position="158"/>
        <end position="176"/>
    </location>
</feature>
<feature type="transmembrane region" description="Helical" evidence="1">
    <location>
        <begin position="216"/>
        <end position="233"/>
    </location>
</feature>
<dbReference type="InterPro" id="IPR002656">
    <property type="entry name" value="Acyl_transf_3_dom"/>
</dbReference>
<feature type="transmembrane region" description="Helical" evidence="1">
    <location>
        <begin position="279"/>
        <end position="298"/>
    </location>
</feature>
<protein>
    <submittedName>
        <fullName evidence="4">Acyltransferase</fullName>
    </submittedName>
</protein>
<keyword evidence="1" id="KW-0472">Membrane</keyword>
<dbReference type="Pfam" id="PF01757">
    <property type="entry name" value="Acyl_transf_3"/>
    <property type="match status" value="1"/>
</dbReference>
<sequence length="657" mass="70585">MRAVAAGLVVSYHAGLSPLPGSFVGVDAFFVISGFLITGMLMSEIGRSGTVSLTGFYARRLRRLLPAALFVLLVTLVAAKVLLPPLTLTEITRDVMFSAVHLGNFWFAYNGTDYLADPTPSLVQHYWSLGVEEQFYLIWPLFLLLVARKSDGRVRRTALWIGVAAAVSLALSVVVTDFSRGLAFFLLPTRAWELAAGALVALAIPLISTLPAAVKAAISWAGLVGLIVSAAVISDTLPFPGWIALLPVLSTCAMIAGNDTERGVRMLLALPPFQFIGKISYSLYLWHWPLFLIPALLLPRELNLLEKLGLTVVAVVLSWLTWRFIEETLRAAPVVTARKRRSYAMAAGMTVIVLLAGVVVGRLPALYTNAVAPEANIALASSGTEFPTSVPSNLQPTLLGARKDLPQIYEDKCEAAPADTTPIACEYGDTASDRTVVLFGDSHASQWFPAMERYASSRSTKLVTMTKSACPPVDIEMYSTLLQRPFTECDQWRAAALQHIAELKPDLVVVSAYSTVYSSVWQGTGDYDAAWSSGLTSVLTALPPTASTLVLGDTPHWKTAPAVCLSANLDNSAECVEPVGDVTDSALSNVEERAAAAAGADYVDSTQWLCNSTCFPMVGDILIYRDEHHLSAHASAALAPVLGAELDRMTPNGRPSS</sequence>
<feature type="transmembrane region" description="Helical" evidence="1">
    <location>
        <begin position="304"/>
        <end position="322"/>
    </location>
</feature>
<name>A0A917G4C5_9NOCA</name>
<feature type="domain" description="SGNH" evidence="3">
    <location>
        <begin position="423"/>
        <end position="642"/>
    </location>
</feature>
<gene>
    <name evidence="4" type="ORF">GCM10007304_39450</name>
</gene>
<keyword evidence="1" id="KW-0812">Transmembrane</keyword>
<evidence type="ECO:0000256" key="1">
    <source>
        <dbReference type="SAM" id="Phobius"/>
    </source>
</evidence>
<evidence type="ECO:0000259" key="2">
    <source>
        <dbReference type="Pfam" id="PF01757"/>
    </source>
</evidence>
<feature type="transmembrane region" description="Helical" evidence="1">
    <location>
        <begin position="343"/>
        <end position="363"/>
    </location>
</feature>
<dbReference type="GO" id="GO:0016020">
    <property type="term" value="C:membrane"/>
    <property type="evidence" value="ECO:0007669"/>
    <property type="project" value="TreeGrafter"/>
</dbReference>
<keyword evidence="4" id="KW-0808">Transferase</keyword>
<organism evidence="4 5">
    <name type="scientific">Rhodococcoides trifolii</name>
    <dbReference type="NCBI Taxonomy" id="908250"/>
    <lineage>
        <taxon>Bacteria</taxon>
        <taxon>Bacillati</taxon>
        <taxon>Actinomycetota</taxon>
        <taxon>Actinomycetes</taxon>
        <taxon>Mycobacteriales</taxon>
        <taxon>Nocardiaceae</taxon>
        <taxon>Rhodococcoides</taxon>
    </lineage>
</organism>
<dbReference type="Proteomes" id="UP000654257">
    <property type="component" value="Unassembled WGS sequence"/>
</dbReference>
<evidence type="ECO:0000259" key="3">
    <source>
        <dbReference type="Pfam" id="PF19040"/>
    </source>
</evidence>
<reference evidence="4" key="2">
    <citation type="submission" date="2020-09" db="EMBL/GenBank/DDBJ databases">
        <authorList>
            <person name="Sun Q."/>
            <person name="Sedlacek I."/>
        </authorList>
    </citation>
    <scope>NUCLEOTIDE SEQUENCE</scope>
    <source>
        <strain evidence="4">CCM 7905</strain>
    </source>
</reference>
<dbReference type="Pfam" id="PF19040">
    <property type="entry name" value="SGNH"/>
    <property type="match status" value="1"/>
</dbReference>
<evidence type="ECO:0000313" key="4">
    <source>
        <dbReference type="EMBL" id="GGG21734.1"/>
    </source>
</evidence>
<accession>A0A917G4C5</accession>
<comment type="caution">
    <text evidence="4">The sequence shown here is derived from an EMBL/GenBank/DDBJ whole genome shotgun (WGS) entry which is preliminary data.</text>
</comment>
<feature type="transmembrane region" description="Helical" evidence="1">
    <location>
        <begin position="23"/>
        <end position="43"/>
    </location>
</feature>
<feature type="transmembrane region" description="Helical" evidence="1">
    <location>
        <begin position="64"/>
        <end position="83"/>
    </location>
</feature>
<feature type="transmembrane region" description="Helical" evidence="1">
    <location>
        <begin position="182"/>
        <end position="204"/>
    </location>
</feature>
<keyword evidence="5" id="KW-1185">Reference proteome</keyword>
<dbReference type="EMBL" id="BMCU01000004">
    <property type="protein sequence ID" value="GGG21734.1"/>
    <property type="molecule type" value="Genomic_DNA"/>
</dbReference>
<feature type="transmembrane region" description="Helical" evidence="1">
    <location>
        <begin position="126"/>
        <end position="146"/>
    </location>
</feature>
<feature type="transmembrane region" description="Helical" evidence="1">
    <location>
        <begin position="239"/>
        <end position="258"/>
    </location>
</feature>
<reference evidence="4" key="1">
    <citation type="journal article" date="2014" name="Int. J. Syst. Evol. Microbiol.">
        <title>Complete genome sequence of Corynebacterium casei LMG S-19264T (=DSM 44701T), isolated from a smear-ripened cheese.</title>
        <authorList>
            <consortium name="US DOE Joint Genome Institute (JGI-PGF)"/>
            <person name="Walter F."/>
            <person name="Albersmeier A."/>
            <person name="Kalinowski J."/>
            <person name="Ruckert C."/>
        </authorList>
    </citation>
    <scope>NUCLEOTIDE SEQUENCE</scope>
    <source>
        <strain evidence="4">CCM 7905</strain>
    </source>
</reference>
<dbReference type="InterPro" id="IPR050879">
    <property type="entry name" value="Acyltransferase_3"/>
</dbReference>
<proteinExistence type="predicted"/>